<evidence type="ECO:0000256" key="1">
    <source>
        <dbReference type="SAM" id="MobiDB-lite"/>
    </source>
</evidence>
<keyword evidence="2" id="KW-1133">Transmembrane helix</keyword>
<keyword evidence="2" id="KW-0812">Transmembrane</keyword>
<protein>
    <submittedName>
        <fullName evidence="4">Uncharacterized protein</fullName>
    </submittedName>
</protein>
<dbReference type="AlphaFoldDB" id="A0A914H582"/>
<dbReference type="Proteomes" id="UP000887572">
    <property type="component" value="Unplaced"/>
</dbReference>
<accession>A0A914H582</accession>
<organism evidence="3 4">
    <name type="scientific">Globodera rostochiensis</name>
    <name type="common">Golden nematode worm</name>
    <name type="synonym">Heterodera rostochiensis</name>
    <dbReference type="NCBI Taxonomy" id="31243"/>
    <lineage>
        <taxon>Eukaryota</taxon>
        <taxon>Metazoa</taxon>
        <taxon>Ecdysozoa</taxon>
        <taxon>Nematoda</taxon>
        <taxon>Chromadorea</taxon>
        <taxon>Rhabditida</taxon>
        <taxon>Tylenchina</taxon>
        <taxon>Tylenchomorpha</taxon>
        <taxon>Tylenchoidea</taxon>
        <taxon>Heteroderidae</taxon>
        <taxon>Heteroderinae</taxon>
        <taxon>Globodera</taxon>
    </lineage>
</organism>
<keyword evidence="3" id="KW-1185">Reference proteome</keyword>
<sequence>MEEALTSFTAAGFQRALNYIGIGANEVKAVDGDGRTDSCGQQRFGGVCSFRGGQRWSAVSEQSIAVLILSVSVGLSSNLAFSLTFPPPPPSPPTHKVNATLRPSIPSPTTSKVHPVQNQMSFIDAPPPSYDQIDSHPPAGGDSIGYDLSEKVAEQSSVIRVQELEIGKLRRDLGRMKEQMERFEQRDEETQPPPGKATPIPPKLEQTLVQVVSEEVEERRRRRRSKKWDIIGGFVCFVALMAVLGLGIYIVLSKPPNSLINSVISDQQTIQNGGNSSKRATATTFSTTTTETATIVRQFRIIGKVDGDNLCWARAVLSSDQSHPRHCNVIRRSLGDPRLFCTFSLGNSAALSFGGTKGRFVLPMVPKGKAVILLKDQQRWRSSRKAFGTVHTHTLSLEEAVQRRQKASTRWGRTENGDSATAVLGTPVGKKSLTMNACHANELTDHQI</sequence>
<evidence type="ECO:0000313" key="3">
    <source>
        <dbReference type="Proteomes" id="UP000887572"/>
    </source>
</evidence>
<evidence type="ECO:0000256" key="2">
    <source>
        <dbReference type="SAM" id="Phobius"/>
    </source>
</evidence>
<feature type="transmembrane region" description="Helical" evidence="2">
    <location>
        <begin position="230"/>
        <end position="252"/>
    </location>
</feature>
<evidence type="ECO:0000313" key="4">
    <source>
        <dbReference type="WBParaSite" id="Gr19_v10_g13940.t1"/>
    </source>
</evidence>
<keyword evidence="2" id="KW-0472">Membrane</keyword>
<dbReference type="WBParaSite" id="Gr19_v10_g13940.t1">
    <property type="protein sequence ID" value="Gr19_v10_g13940.t1"/>
    <property type="gene ID" value="Gr19_v10_g13940"/>
</dbReference>
<name>A0A914H582_GLORO</name>
<proteinExistence type="predicted"/>
<feature type="compositionally biased region" description="Pro residues" evidence="1">
    <location>
        <begin position="191"/>
        <end position="201"/>
    </location>
</feature>
<feature type="compositionally biased region" description="Basic and acidic residues" evidence="1">
    <location>
        <begin position="180"/>
        <end position="189"/>
    </location>
</feature>
<reference evidence="4" key="1">
    <citation type="submission" date="2022-11" db="UniProtKB">
        <authorList>
            <consortium name="WormBaseParasite"/>
        </authorList>
    </citation>
    <scope>IDENTIFICATION</scope>
</reference>
<feature type="region of interest" description="Disordered" evidence="1">
    <location>
        <begin position="180"/>
        <end position="201"/>
    </location>
</feature>